<dbReference type="InterPro" id="IPR036034">
    <property type="entry name" value="PDZ_sf"/>
</dbReference>
<accession>A0A6P8GDY2</accession>
<feature type="domain" description="SH3" evidence="17">
    <location>
        <begin position="345"/>
        <end position="417"/>
    </location>
</feature>
<dbReference type="InterPro" id="IPR015145">
    <property type="entry name" value="L27_N"/>
</dbReference>
<dbReference type="GO" id="GO:0005524">
    <property type="term" value="F:ATP binding"/>
    <property type="evidence" value="ECO:0007669"/>
    <property type="project" value="UniProtKB-KW"/>
</dbReference>
<dbReference type="Proteomes" id="UP000515152">
    <property type="component" value="Chromosome 15"/>
</dbReference>
<dbReference type="KEGG" id="char:105907252"/>
<dbReference type="Gene3D" id="3.40.50.300">
    <property type="entry name" value="P-loop containing nucleotide triphosphate hydrolases"/>
    <property type="match status" value="1"/>
</dbReference>
<evidence type="ECO:0000313" key="21">
    <source>
        <dbReference type="Proteomes" id="UP000515152"/>
    </source>
</evidence>
<dbReference type="PROSITE" id="PS51022">
    <property type="entry name" value="L27"/>
    <property type="match status" value="1"/>
</dbReference>
<feature type="domain" description="L27" evidence="20">
    <location>
        <begin position="186"/>
        <end position="242"/>
    </location>
</feature>
<evidence type="ECO:0000256" key="6">
    <source>
        <dbReference type="ARBA" id="ARBA00022443"/>
    </source>
</evidence>
<keyword evidence="12" id="KW-0472">Membrane</keyword>
<dbReference type="InterPro" id="IPR036028">
    <property type="entry name" value="SH3-like_dom_sf"/>
</dbReference>
<evidence type="ECO:0000256" key="13">
    <source>
        <dbReference type="ARBA" id="ARBA00024392"/>
    </source>
</evidence>
<gene>
    <name evidence="22" type="primary">pals1b</name>
</gene>
<evidence type="ECO:0000256" key="2">
    <source>
        <dbReference type="ARBA" id="ARBA00004221"/>
    </source>
</evidence>
<dbReference type="PROSITE" id="PS00856">
    <property type="entry name" value="GUANYLATE_KINASE_1"/>
    <property type="match status" value="1"/>
</dbReference>
<name>A0A6P8GDY2_CLUHA</name>
<evidence type="ECO:0000256" key="14">
    <source>
        <dbReference type="ARBA" id="ARBA00031033"/>
    </source>
</evidence>
<evidence type="ECO:0000256" key="16">
    <source>
        <dbReference type="SAM" id="MobiDB-lite"/>
    </source>
</evidence>
<dbReference type="AlphaFoldDB" id="A0A6P8GDY2"/>
<evidence type="ECO:0000259" key="17">
    <source>
        <dbReference type="PROSITE" id="PS50002"/>
    </source>
</evidence>
<feature type="domain" description="Guanylate kinase-like" evidence="18">
    <location>
        <begin position="481"/>
        <end position="662"/>
    </location>
</feature>
<dbReference type="InterPro" id="IPR001452">
    <property type="entry name" value="SH3_domain"/>
</dbReference>
<dbReference type="FunFam" id="2.30.42.10:FF:000088">
    <property type="entry name" value="MAGUK p55 subfamily member 5"/>
    <property type="match status" value="1"/>
</dbReference>
<keyword evidence="5" id="KW-0796">Tight junction</keyword>
<evidence type="ECO:0000256" key="12">
    <source>
        <dbReference type="ARBA" id="ARBA00023136"/>
    </source>
</evidence>
<dbReference type="RefSeq" id="XP_031437409.1">
    <property type="nucleotide sequence ID" value="XM_031581549.2"/>
</dbReference>
<dbReference type="InterPro" id="IPR027417">
    <property type="entry name" value="P-loop_NTPase"/>
</dbReference>
<dbReference type="InterPro" id="IPR036892">
    <property type="entry name" value="L27_dom_sf"/>
</dbReference>
<dbReference type="Pfam" id="PF09060">
    <property type="entry name" value="L27_N"/>
    <property type="match status" value="1"/>
</dbReference>
<evidence type="ECO:0000256" key="11">
    <source>
        <dbReference type="ARBA" id="ARBA00022949"/>
    </source>
</evidence>
<feature type="domain" description="PDZ" evidence="19">
    <location>
        <begin position="257"/>
        <end position="337"/>
    </location>
</feature>
<dbReference type="InterPro" id="IPR020590">
    <property type="entry name" value="Guanylate_kinase_CS"/>
</dbReference>
<dbReference type="Pfam" id="PF00595">
    <property type="entry name" value="PDZ"/>
    <property type="match status" value="1"/>
</dbReference>
<evidence type="ECO:0000259" key="20">
    <source>
        <dbReference type="PROSITE" id="PS51022"/>
    </source>
</evidence>
<evidence type="ECO:0000256" key="3">
    <source>
        <dbReference type="ARBA" id="ARBA00004435"/>
    </source>
</evidence>
<evidence type="ECO:0000256" key="10">
    <source>
        <dbReference type="ARBA" id="ARBA00022840"/>
    </source>
</evidence>
<dbReference type="SMART" id="SM00228">
    <property type="entry name" value="PDZ"/>
    <property type="match status" value="1"/>
</dbReference>
<dbReference type="Gene3D" id="2.30.30.40">
    <property type="entry name" value="SH3 Domains"/>
    <property type="match status" value="1"/>
</dbReference>
<evidence type="ECO:0000313" key="22">
    <source>
        <dbReference type="RefSeq" id="XP_031437409.1"/>
    </source>
</evidence>
<dbReference type="CDD" id="cd12036">
    <property type="entry name" value="SH3_MPP5"/>
    <property type="match status" value="1"/>
</dbReference>
<evidence type="ECO:0000256" key="5">
    <source>
        <dbReference type="ARBA" id="ARBA00022427"/>
    </source>
</evidence>
<feature type="region of interest" description="Disordered" evidence="16">
    <location>
        <begin position="433"/>
        <end position="458"/>
    </location>
</feature>
<dbReference type="CTD" id="100422734"/>
<evidence type="ECO:0000256" key="7">
    <source>
        <dbReference type="ARBA" id="ARBA00022475"/>
    </source>
</evidence>
<feature type="compositionally biased region" description="Polar residues" evidence="16">
    <location>
        <begin position="77"/>
        <end position="86"/>
    </location>
</feature>
<feature type="region of interest" description="Disordered" evidence="16">
    <location>
        <begin position="38"/>
        <end position="114"/>
    </location>
</feature>
<dbReference type="Pfam" id="PF00625">
    <property type="entry name" value="Guanylate_kin"/>
    <property type="match status" value="1"/>
</dbReference>
<evidence type="ECO:0000256" key="1">
    <source>
        <dbReference type="ARBA" id="ARBA00004202"/>
    </source>
</evidence>
<evidence type="ECO:0000256" key="4">
    <source>
        <dbReference type="ARBA" id="ARBA00007014"/>
    </source>
</evidence>
<dbReference type="PANTHER" id="PTHR23122">
    <property type="entry name" value="MEMBRANE-ASSOCIATED GUANYLATE KINASE MAGUK"/>
    <property type="match status" value="1"/>
</dbReference>
<dbReference type="Gene3D" id="2.30.42.10">
    <property type="match status" value="1"/>
</dbReference>
<keyword evidence="21" id="KW-1185">Reference proteome</keyword>
<dbReference type="PROSITE" id="PS50002">
    <property type="entry name" value="SH3"/>
    <property type="match status" value="1"/>
</dbReference>
<keyword evidence="11" id="KW-0965">Cell junction</keyword>
<keyword evidence="7" id="KW-1003">Cell membrane</keyword>
<evidence type="ECO:0000259" key="19">
    <source>
        <dbReference type="PROSITE" id="PS50106"/>
    </source>
</evidence>
<evidence type="ECO:0000259" key="18">
    <source>
        <dbReference type="PROSITE" id="PS50052"/>
    </source>
</evidence>
<keyword evidence="8" id="KW-0677">Repeat</keyword>
<feature type="compositionally biased region" description="Basic residues" evidence="16">
    <location>
        <begin position="441"/>
        <end position="451"/>
    </location>
</feature>
<dbReference type="InterPro" id="IPR008144">
    <property type="entry name" value="Guanylate_kin-like_dom"/>
</dbReference>
<dbReference type="InterPro" id="IPR014775">
    <property type="entry name" value="L27_C"/>
</dbReference>
<dbReference type="OrthoDB" id="43580at2759"/>
<dbReference type="GO" id="GO:0008104">
    <property type="term" value="P:intracellular protein localization"/>
    <property type="evidence" value="ECO:0007669"/>
    <property type="project" value="UniProtKB-ARBA"/>
</dbReference>
<dbReference type="GO" id="GO:0016324">
    <property type="term" value="C:apical plasma membrane"/>
    <property type="evidence" value="ECO:0007669"/>
    <property type="project" value="UniProtKB-SubCell"/>
</dbReference>
<sequence length="677" mass="76879">MITSHINGYIMDDSKTGSVVAACNKAGTNHGAAEWDAMVDDTPTPTEPSRCSAQMRRIQHHQEELRKKREEDGRLRQGQTSINSSLRLKKLSQDPCPKEGIDNPTFEPAYDGEDAGLEDCPRDNTHLAELDDLLMSLHQVNHCLGTDEQTQEDLQLVMQLLQTSDFQTAFQLHCTIALGMQRISPPFPLTAQAQGLCQEVENIIQSSRHKEGQELKDLLTSPHLHALMEAHDSVAEQELDPEPSQTTLTQYGDTVKLVRLQKSIDVPLGATVRNEQQRVVVSRVVKGGAVERSGLLREEDEILEINGIPVRGKSINEVQEMMFTLKGTLTLLLIPSSLDIQLNRQNVMHVRAYFDYDPTEDPYLPCRELGLSFQRGDILHIISQDDPNWWQAYRDGEEDNQPLAGLIPGKTFQQQRETLKKIITDKNPENAGKIWCAKSKDKNKKPRKRNVRKPDRNTERHIEDILTYEEMALYHQPANRKRPIALIGPPNKRQDDLKRRLLGAEPDRFASAVPHTTRTPRSHEVNGREYNFVSRLDFETDLSTGKFLESGEFEKILYGTTSDSVRQVVNSGRICLLCLQTKSLRVLRASNLKPYVIFIAPPSLERLRTLLSSDGSASKAEDLKDVVEKAREMEQNFAHLFDAIVIHDDQERAYQELKRLIDKLDTEPQWVPSSWLC</sequence>
<dbReference type="SMART" id="SM00072">
    <property type="entry name" value="GuKc"/>
    <property type="match status" value="1"/>
</dbReference>
<dbReference type="CDD" id="cd00071">
    <property type="entry name" value="GMPK"/>
    <property type="match status" value="1"/>
</dbReference>
<dbReference type="SUPFAM" id="SSF50044">
    <property type="entry name" value="SH3-domain"/>
    <property type="match status" value="1"/>
</dbReference>
<reference evidence="22" key="1">
    <citation type="submission" date="2025-08" db="UniProtKB">
        <authorList>
            <consortium name="RefSeq"/>
        </authorList>
    </citation>
    <scope>IDENTIFICATION</scope>
</reference>
<dbReference type="SUPFAM" id="SSF52540">
    <property type="entry name" value="P-loop containing nucleoside triphosphate hydrolases"/>
    <property type="match status" value="1"/>
</dbReference>
<evidence type="ECO:0000256" key="9">
    <source>
        <dbReference type="ARBA" id="ARBA00022741"/>
    </source>
</evidence>
<dbReference type="InterPro" id="IPR004172">
    <property type="entry name" value="L27_dom"/>
</dbReference>
<dbReference type="PROSITE" id="PS50106">
    <property type="entry name" value="PDZ"/>
    <property type="match status" value="1"/>
</dbReference>
<dbReference type="InterPro" id="IPR008145">
    <property type="entry name" value="GK/Ca_channel_bsu"/>
</dbReference>
<dbReference type="Pfam" id="PF02828">
    <property type="entry name" value="L27"/>
    <property type="match status" value="1"/>
</dbReference>
<dbReference type="InterPro" id="IPR001478">
    <property type="entry name" value="PDZ"/>
</dbReference>
<dbReference type="PROSITE" id="PS50052">
    <property type="entry name" value="GUANYLATE_KINASE_2"/>
    <property type="match status" value="1"/>
</dbReference>
<feature type="compositionally biased region" description="Basic and acidic residues" evidence="16">
    <location>
        <begin position="60"/>
        <end position="75"/>
    </location>
</feature>
<proteinExistence type="inferred from homology"/>
<organism evidence="21 22">
    <name type="scientific">Clupea harengus</name>
    <name type="common">Atlantic herring</name>
    <dbReference type="NCBI Taxonomy" id="7950"/>
    <lineage>
        <taxon>Eukaryota</taxon>
        <taxon>Metazoa</taxon>
        <taxon>Chordata</taxon>
        <taxon>Craniata</taxon>
        <taxon>Vertebrata</taxon>
        <taxon>Euteleostomi</taxon>
        <taxon>Actinopterygii</taxon>
        <taxon>Neopterygii</taxon>
        <taxon>Teleostei</taxon>
        <taxon>Clupei</taxon>
        <taxon>Clupeiformes</taxon>
        <taxon>Clupeoidei</taxon>
        <taxon>Clupeidae</taxon>
        <taxon>Clupea</taxon>
    </lineage>
</organism>
<dbReference type="Gene3D" id="1.10.287.650">
    <property type="entry name" value="L27 domain"/>
    <property type="match status" value="1"/>
</dbReference>
<dbReference type="FunFam" id="3.30.63.10:FF:000002">
    <property type="entry name" value="Guanylate kinase 1"/>
    <property type="match status" value="1"/>
</dbReference>
<dbReference type="SMART" id="SM00569">
    <property type="entry name" value="L27"/>
    <property type="match status" value="2"/>
</dbReference>
<evidence type="ECO:0000256" key="15">
    <source>
        <dbReference type="PROSITE-ProRule" id="PRU00192"/>
    </source>
</evidence>
<dbReference type="SMART" id="SM00326">
    <property type="entry name" value="SH3"/>
    <property type="match status" value="1"/>
</dbReference>
<dbReference type="SUPFAM" id="SSF50156">
    <property type="entry name" value="PDZ domain-like"/>
    <property type="match status" value="1"/>
</dbReference>
<dbReference type="SUPFAM" id="SSF101288">
    <property type="entry name" value="L27 domain"/>
    <property type="match status" value="2"/>
</dbReference>
<keyword evidence="9" id="KW-0547">Nucleotide-binding</keyword>
<dbReference type="Gene3D" id="1.20.1270.460">
    <property type="match status" value="1"/>
</dbReference>
<dbReference type="GO" id="GO:0005923">
    <property type="term" value="C:bicellular tight junction"/>
    <property type="evidence" value="ECO:0007669"/>
    <property type="project" value="UniProtKB-SubCell"/>
</dbReference>
<keyword evidence="10" id="KW-0067">ATP-binding</keyword>
<comment type="subcellular location">
    <subcellularLocation>
        <location evidence="2">Apical cell membrane</location>
    </subcellularLocation>
    <subcellularLocation>
        <location evidence="3">Cell junction</location>
        <location evidence="3">Tight junction</location>
    </subcellularLocation>
    <subcellularLocation>
        <location evidence="1">Cell membrane</location>
        <topology evidence="1">Peripheral membrane protein</topology>
    </subcellularLocation>
</comment>
<dbReference type="Pfam" id="PF07653">
    <property type="entry name" value="SH3_2"/>
    <property type="match status" value="1"/>
</dbReference>
<feature type="compositionally biased region" description="Polar residues" evidence="16">
    <location>
        <begin position="43"/>
        <end position="52"/>
    </location>
</feature>
<keyword evidence="6 15" id="KW-0728">SH3 domain</keyword>
<dbReference type="GeneID" id="105907252"/>
<comment type="similarity">
    <text evidence="4">Belongs to the MAGUK family.</text>
</comment>
<evidence type="ECO:0000256" key="8">
    <source>
        <dbReference type="ARBA" id="ARBA00022737"/>
    </source>
</evidence>
<dbReference type="InterPro" id="IPR050716">
    <property type="entry name" value="MAGUK"/>
</dbReference>
<dbReference type="InterPro" id="IPR035601">
    <property type="entry name" value="MPP5_SH3"/>
</dbReference>
<protein>
    <recommendedName>
        <fullName evidence="13">Protein PALS1</fullName>
    </recommendedName>
    <alternativeName>
        <fullName evidence="14">Protein associated with Lin-7 1</fullName>
    </alternativeName>
</protein>